<protein>
    <submittedName>
        <fullName evidence="1">Uncharacterized protein</fullName>
    </submittedName>
</protein>
<reference evidence="1" key="1">
    <citation type="submission" date="2023-08" db="EMBL/GenBank/DDBJ databases">
        <authorList>
            <person name="Alioto T."/>
            <person name="Alioto T."/>
            <person name="Gomez Garrido J."/>
        </authorList>
    </citation>
    <scope>NUCLEOTIDE SEQUENCE</scope>
</reference>
<dbReference type="AlphaFoldDB" id="A0AAV1GX99"/>
<dbReference type="EMBL" id="OY660880">
    <property type="protein sequence ID" value="CAJ1077446.1"/>
    <property type="molecule type" value="Genomic_DNA"/>
</dbReference>
<proteinExistence type="predicted"/>
<sequence>MHISDRKQEGDPDRAEDQISACRFKSNGYVMLNIRRRGVQDEQKVLRLSQIVSTLSFNRNPPAVLLKKVPVTQDIHEIQNLSPLSLKSGIKADLFKQEPEL</sequence>
<name>A0AAV1GX99_XYRNO</name>
<accession>A0AAV1GX99</accession>
<evidence type="ECO:0000313" key="1">
    <source>
        <dbReference type="EMBL" id="CAJ1077446.1"/>
    </source>
</evidence>
<organism evidence="1 2">
    <name type="scientific">Xyrichtys novacula</name>
    <name type="common">Pearly razorfish</name>
    <name type="synonym">Hemipteronotus novacula</name>
    <dbReference type="NCBI Taxonomy" id="13765"/>
    <lineage>
        <taxon>Eukaryota</taxon>
        <taxon>Metazoa</taxon>
        <taxon>Chordata</taxon>
        <taxon>Craniata</taxon>
        <taxon>Vertebrata</taxon>
        <taxon>Euteleostomi</taxon>
        <taxon>Actinopterygii</taxon>
        <taxon>Neopterygii</taxon>
        <taxon>Teleostei</taxon>
        <taxon>Neoteleostei</taxon>
        <taxon>Acanthomorphata</taxon>
        <taxon>Eupercaria</taxon>
        <taxon>Labriformes</taxon>
        <taxon>Labridae</taxon>
        <taxon>Xyrichtys</taxon>
    </lineage>
</organism>
<dbReference type="Proteomes" id="UP001178508">
    <property type="component" value="Chromosome 17"/>
</dbReference>
<gene>
    <name evidence="1" type="ORF">XNOV1_A029408</name>
</gene>
<evidence type="ECO:0000313" key="2">
    <source>
        <dbReference type="Proteomes" id="UP001178508"/>
    </source>
</evidence>
<keyword evidence="2" id="KW-1185">Reference proteome</keyword>